<dbReference type="EMBL" id="BAABCV010000004">
    <property type="protein sequence ID" value="GAA4093106.1"/>
    <property type="molecule type" value="Genomic_DNA"/>
</dbReference>
<evidence type="ECO:0000313" key="1">
    <source>
        <dbReference type="EMBL" id="GAA4093106.1"/>
    </source>
</evidence>
<name>A0ABP7WNM8_9SPHI</name>
<evidence type="ECO:0000313" key="2">
    <source>
        <dbReference type="Proteomes" id="UP001500841"/>
    </source>
</evidence>
<reference evidence="2" key="1">
    <citation type="journal article" date="2019" name="Int. J. Syst. Evol. Microbiol.">
        <title>The Global Catalogue of Microorganisms (GCM) 10K type strain sequencing project: providing services to taxonomists for standard genome sequencing and annotation.</title>
        <authorList>
            <consortium name="The Broad Institute Genomics Platform"/>
            <consortium name="The Broad Institute Genome Sequencing Center for Infectious Disease"/>
            <person name="Wu L."/>
            <person name="Ma J."/>
        </authorList>
    </citation>
    <scope>NUCLEOTIDE SEQUENCE [LARGE SCALE GENOMIC DNA]</scope>
    <source>
        <strain evidence="2">JCM 17085</strain>
    </source>
</reference>
<proteinExistence type="predicted"/>
<accession>A0ABP7WNM8</accession>
<organism evidence="1 2">
    <name type="scientific">Mucilaginibacter panaciglaebae</name>
    <dbReference type="NCBI Taxonomy" id="502331"/>
    <lineage>
        <taxon>Bacteria</taxon>
        <taxon>Pseudomonadati</taxon>
        <taxon>Bacteroidota</taxon>
        <taxon>Sphingobacteriia</taxon>
        <taxon>Sphingobacteriales</taxon>
        <taxon>Sphingobacteriaceae</taxon>
        <taxon>Mucilaginibacter</taxon>
    </lineage>
</organism>
<dbReference type="Proteomes" id="UP001500841">
    <property type="component" value="Unassembled WGS sequence"/>
</dbReference>
<keyword evidence="2" id="KW-1185">Reference proteome</keyword>
<gene>
    <name evidence="1" type="ORF">GCM10022392_14400</name>
</gene>
<dbReference type="RefSeq" id="WP_345102307.1">
    <property type="nucleotide sequence ID" value="NZ_BAABCV010000004.1"/>
</dbReference>
<sequence length="128" mass="14229">MNYAIVSGEIESDKLYYVVDASVIYNSATYTIGQYFRGITGVNTFSYTGAGINDVNEVLEFLGAGVEYEANSTAVSISEKLTEIWGFNIEFVLTEAEKIIPETTKILGFAVELIDYPFYSFAITELRL</sequence>
<comment type="caution">
    <text evidence="1">The sequence shown here is derived from an EMBL/GenBank/DDBJ whole genome shotgun (WGS) entry which is preliminary data.</text>
</comment>
<protein>
    <submittedName>
        <fullName evidence="1">Uncharacterized protein</fullName>
    </submittedName>
</protein>